<protein>
    <recommendedName>
        <fullName evidence="6">Transcription repressor</fullName>
    </recommendedName>
    <alternativeName>
        <fullName evidence="6">Ovate family protein</fullName>
    </alternativeName>
</protein>
<feature type="domain" description="OVATE" evidence="8">
    <location>
        <begin position="196"/>
        <end position="260"/>
    </location>
</feature>
<dbReference type="InterPro" id="IPR006458">
    <property type="entry name" value="Ovate_C"/>
</dbReference>
<evidence type="ECO:0000256" key="1">
    <source>
        <dbReference type="ARBA" id="ARBA00004123"/>
    </source>
</evidence>
<feature type="compositionally biased region" description="Low complexity" evidence="7">
    <location>
        <begin position="164"/>
        <end position="177"/>
    </location>
</feature>
<sequence length="295" mass="34595">MPNPLQKSLHGYLSKIKRETGKLQLSSSHSFSSSKNWVLGKHPKKLSFSFKHRRRNSKTRFNKDEPVYQDSAHAATLSDIDRFLEENFKSLCIRDDQEVDHEDHRLTKNKEKRESPQDTDDDDDDDDDDDVYRHRFERTWGPAVYDSPKQPPRRLEKLSPPPGSSSEGRPSLETTSTSEERQSRSTLVLPENCIAVLKYSDEPQDDFRLSMVEMMESKLGMREREVDWDLMEELLFYYLDLNDKKSHKFILSAFVDLIIALREKEKRITRKGLVRSLSTRAARERLRKRMIMSGN</sequence>
<organism evidence="9 10">
    <name type="scientific">Camelina sativa</name>
    <name type="common">False flax</name>
    <name type="synonym">Myagrum sativum</name>
    <dbReference type="NCBI Taxonomy" id="90675"/>
    <lineage>
        <taxon>Eukaryota</taxon>
        <taxon>Viridiplantae</taxon>
        <taxon>Streptophyta</taxon>
        <taxon>Embryophyta</taxon>
        <taxon>Tracheophyta</taxon>
        <taxon>Spermatophyta</taxon>
        <taxon>Magnoliopsida</taxon>
        <taxon>eudicotyledons</taxon>
        <taxon>Gunneridae</taxon>
        <taxon>Pentapetalae</taxon>
        <taxon>rosids</taxon>
        <taxon>malvids</taxon>
        <taxon>Brassicales</taxon>
        <taxon>Brassicaceae</taxon>
        <taxon>Camelineae</taxon>
        <taxon>Camelina</taxon>
    </lineage>
</organism>
<dbReference type="GeneID" id="104752536"/>
<evidence type="ECO:0000256" key="7">
    <source>
        <dbReference type="SAM" id="MobiDB-lite"/>
    </source>
</evidence>
<keyword evidence="3 6" id="KW-0805">Transcription regulation</keyword>
<dbReference type="PANTHER" id="PTHR33057:SF117">
    <property type="entry name" value="TRANSCRIPTION REPRESSOR OFP14"/>
    <property type="match status" value="1"/>
</dbReference>
<reference evidence="10" key="2">
    <citation type="submission" date="2025-08" db="UniProtKB">
        <authorList>
            <consortium name="RefSeq"/>
        </authorList>
    </citation>
    <scope>IDENTIFICATION</scope>
    <source>
        <tissue evidence="10">Leaf</tissue>
    </source>
</reference>
<evidence type="ECO:0000256" key="3">
    <source>
        <dbReference type="ARBA" id="ARBA00023015"/>
    </source>
</evidence>
<evidence type="ECO:0000256" key="4">
    <source>
        <dbReference type="ARBA" id="ARBA00023163"/>
    </source>
</evidence>
<feature type="region of interest" description="Disordered" evidence="7">
    <location>
        <begin position="102"/>
        <end position="186"/>
    </location>
</feature>
<keyword evidence="2 6" id="KW-0678">Repressor</keyword>
<evidence type="ECO:0000256" key="2">
    <source>
        <dbReference type="ARBA" id="ARBA00022491"/>
    </source>
</evidence>
<comment type="subcellular location">
    <subcellularLocation>
        <location evidence="1 6">Nucleus</location>
    </subcellularLocation>
</comment>
<evidence type="ECO:0000313" key="10">
    <source>
        <dbReference type="RefSeq" id="XP_010473005.1"/>
    </source>
</evidence>
<keyword evidence="5 6" id="KW-0539">Nucleus</keyword>
<comment type="function">
    <text evidence="6">Transcriptional repressor that regulates multiple aspects of plant growth and development.</text>
</comment>
<feature type="compositionally biased region" description="Basic residues" evidence="7">
    <location>
        <begin position="48"/>
        <end position="60"/>
    </location>
</feature>
<evidence type="ECO:0000256" key="6">
    <source>
        <dbReference type="RuleBase" id="RU367028"/>
    </source>
</evidence>
<evidence type="ECO:0000259" key="8">
    <source>
        <dbReference type="PROSITE" id="PS51754"/>
    </source>
</evidence>
<keyword evidence="4 6" id="KW-0804">Transcription</keyword>
<dbReference type="NCBIfam" id="TIGR01568">
    <property type="entry name" value="A_thal_3678"/>
    <property type="match status" value="1"/>
</dbReference>
<dbReference type="RefSeq" id="XP_010473005.1">
    <property type="nucleotide sequence ID" value="XM_010474703.2"/>
</dbReference>
<reference evidence="9" key="1">
    <citation type="journal article" date="2014" name="Nat. Commun.">
        <title>The emerging biofuel crop Camelina sativa retains a highly undifferentiated hexaploid genome structure.</title>
        <authorList>
            <person name="Kagale S."/>
            <person name="Koh C."/>
            <person name="Nixon J."/>
            <person name="Bollina V."/>
            <person name="Clarke W.E."/>
            <person name="Tuteja R."/>
            <person name="Spillane C."/>
            <person name="Robinson S.J."/>
            <person name="Links M.G."/>
            <person name="Clarke C."/>
            <person name="Higgins E.E."/>
            <person name="Huebert T."/>
            <person name="Sharpe A.G."/>
            <person name="Parkin I.A."/>
        </authorList>
    </citation>
    <scope>NUCLEOTIDE SEQUENCE [LARGE SCALE GENOMIC DNA]</scope>
    <source>
        <strain evidence="9">cv. DH55</strain>
    </source>
</reference>
<name>A0ABM0WLZ7_CAMSA</name>
<dbReference type="Proteomes" id="UP000694864">
    <property type="component" value="Chromosome 16"/>
</dbReference>
<feature type="compositionally biased region" description="Basic and acidic residues" evidence="7">
    <location>
        <begin position="102"/>
        <end position="116"/>
    </location>
</feature>
<gene>
    <name evidence="10" type="primary">LOC104752536</name>
</gene>
<dbReference type="Pfam" id="PF04844">
    <property type="entry name" value="Ovate"/>
    <property type="match status" value="1"/>
</dbReference>
<proteinExistence type="predicted"/>
<feature type="region of interest" description="Disordered" evidence="7">
    <location>
        <begin position="48"/>
        <end position="70"/>
    </location>
</feature>
<dbReference type="PROSITE" id="PS51754">
    <property type="entry name" value="OVATE"/>
    <property type="match status" value="1"/>
</dbReference>
<feature type="compositionally biased region" description="Acidic residues" evidence="7">
    <location>
        <begin position="117"/>
        <end position="130"/>
    </location>
</feature>
<evidence type="ECO:0000313" key="9">
    <source>
        <dbReference type="Proteomes" id="UP000694864"/>
    </source>
</evidence>
<keyword evidence="9" id="KW-1185">Reference proteome</keyword>
<evidence type="ECO:0000256" key="5">
    <source>
        <dbReference type="ARBA" id="ARBA00023242"/>
    </source>
</evidence>
<dbReference type="InterPro" id="IPR038933">
    <property type="entry name" value="Ovate"/>
</dbReference>
<accession>A0ABM0WLZ7</accession>
<dbReference type="PANTHER" id="PTHR33057">
    <property type="entry name" value="TRANSCRIPTION REPRESSOR OFP7-RELATED"/>
    <property type="match status" value="1"/>
</dbReference>